<protein>
    <recommendedName>
        <fullName evidence="2">RNA 2',3'-cyclic phosphodiesterase</fullName>
        <shortName evidence="2">RNA 2',3'-CPDase</shortName>
        <ecNumber evidence="2">3.1.4.58</ecNumber>
    </recommendedName>
</protein>
<sequence>MRRFFAGIKIPEHLGEKLMEVGTLLAPQVPAKRWYGVEHFHITTNFLGELDEGGLTQAIGSLEEVVPRHQCFQLSLQGAGSFPRARVIWIGAGGETEKLFALQYELRQAFRPLGAEKFAYAKFTPHITLARTGDISTFDAESIPVGSILDDSTWRVEQVCLFESVMDPAGARYPIVHQVPLKD</sequence>
<dbReference type="Pfam" id="PF13563">
    <property type="entry name" value="2_5_RNA_ligase2"/>
    <property type="match status" value="1"/>
</dbReference>
<organism evidence="3 4">
    <name type="scientific">Effusibacillus consociatus</name>
    <dbReference type="NCBI Taxonomy" id="1117041"/>
    <lineage>
        <taxon>Bacteria</taxon>
        <taxon>Bacillati</taxon>
        <taxon>Bacillota</taxon>
        <taxon>Bacilli</taxon>
        <taxon>Bacillales</taxon>
        <taxon>Alicyclobacillaceae</taxon>
        <taxon>Effusibacillus</taxon>
    </lineage>
</organism>
<dbReference type="SUPFAM" id="SSF55144">
    <property type="entry name" value="LigT-like"/>
    <property type="match status" value="1"/>
</dbReference>
<dbReference type="NCBIfam" id="TIGR02258">
    <property type="entry name" value="2_5_ligase"/>
    <property type="match status" value="1"/>
</dbReference>
<dbReference type="PANTHER" id="PTHR35561">
    <property type="entry name" value="RNA 2',3'-CYCLIC PHOSPHODIESTERASE"/>
    <property type="match status" value="1"/>
</dbReference>
<comment type="function">
    <text evidence="2">Hydrolyzes RNA 2',3'-cyclic phosphodiester to an RNA 2'-phosphomonoester.</text>
</comment>
<dbReference type="InterPro" id="IPR004175">
    <property type="entry name" value="RNA_CPDase"/>
</dbReference>
<proteinExistence type="inferred from homology"/>
<gene>
    <name evidence="3" type="primary">thpR</name>
    <name evidence="3" type="ORF">ACFO8Q_12365</name>
</gene>
<dbReference type="Gene3D" id="3.90.1140.10">
    <property type="entry name" value="Cyclic phosphodiesterase"/>
    <property type="match status" value="1"/>
</dbReference>
<feature type="active site" description="Proton donor" evidence="2">
    <location>
        <position position="41"/>
    </location>
</feature>
<feature type="active site" description="Proton acceptor" evidence="2">
    <location>
        <position position="126"/>
    </location>
</feature>
<evidence type="ECO:0000256" key="2">
    <source>
        <dbReference type="HAMAP-Rule" id="MF_01940"/>
    </source>
</evidence>
<evidence type="ECO:0000256" key="1">
    <source>
        <dbReference type="ARBA" id="ARBA00022801"/>
    </source>
</evidence>
<reference evidence="4" key="1">
    <citation type="journal article" date="2019" name="Int. J. Syst. Evol. Microbiol.">
        <title>The Global Catalogue of Microorganisms (GCM) 10K type strain sequencing project: providing services to taxonomists for standard genome sequencing and annotation.</title>
        <authorList>
            <consortium name="The Broad Institute Genomics Platform"/>
            <consortium name="The Broad Institute Genome Sequencing Center for Infectious Disease"/>
            <person name="Wu L."/>
            <person name="Ma J."/>
        </authorList>
    </citation>
    <scope>NUCLEOTIDE SEQUENCE [LARGE SCALE GENOMIC DNA]</scope>
    <source>
        <strain evidence="4">WYCCWR 12678</strain>
    </source>
</reference>
<dbReference type="EMBL" id="JBHSHC010000096">
    <property type="protein sequence ID" value="MFC4768142.1"/>
    <property type="molecule type" value="Genomic_DNA"/>
</dbReference>
<dbReference type="PANTHER" id="PTHR35561:SF1">
    <property type="entry name" value="RNA 2',3'-CYCLIC PHOSPHODIESTERASE"/>
    <property type="match status" value="1"/>
</dbReference>
<dbReference type="RefSeq" id="WP_380026066.1">
    <property type="nucleotide sequence ID" value="NZ_JBHSHC010000096.1"/>
</dbReference>
<accession>A0ABV9Q3V5</accession>
<feature type="short sequence motif" description="HXTX 2" evidence="2">
    <location>
        <begin position="126"/>
        <end position="129"/>
    </location>
</feature>
<comment type="similarity">
    <text evidence="2">Belongs to the 2H phosphoesterase superfamily. ThpR family.</text>
</comment>
<dbReference type="InterPro" id="IPR009097">
    <property type="entry name" value="Cyclic_Pdiesterase"/>
</dbReference>
<keyword evidence="1 2" id="KW-0378">Hydrolase</keyword>
<comment type="catalytic activity">
    <reaction evidence="2">
        <text>a 3'-end 2',3'-cyclophospho-ribonucleotide-RNA + H2O = a 3'-end 2'-phospho-ribonucleotide-RNA + H(+)</text>
        <dbReference type="Rhea" id="RHEA:11828"/>
        <dbReference type="Rhea" id="RHEA-COMP:10464"/>
        <dbReference type="Rhea" id="RHEA-COMP:17353"/>
        <dbReference type="ChEBI" id="CHEBI:15377"/>
        <dbReference type="ChEBI" id="CHEBI:15378"/>
        <dbReference type="ChEBI" id="CHEBI:83064"/>
        <dbReference type="ChEBI" id="CHEBI:173113"/>
        <dbReference type="EC" id="3.1.4.58"/>
    </reaction>
</comment>
<dbReference type="HAMAP" id="MF_01940">
    <property type="entry name" value="RNA_CPDase"/>
    <property type="match status" value="1"/>
</dbReference>
<evidence type="ECO:0000313" key="3">
    <source>
        <dbReference type="EMBL" id="MFC4768142.1"/>
    </source>
</evidence>
<dbReference type="Proteomes" id="UP001596002">
    <property type="component" value="Unassembled WGS sequence"/>
</dbReference>
<feature type="short sequence motif" description="HXTX 1" evidence="2">
    <location>
        <begin position="41"/>
        <end position="44"/>
    </location>
</feature>
<dbReference type="EC" id="3.1.4.58" evidence="2"/>
<evidence type="ECO:0000313" key="4">
    <source>
        <dbReference type="Proteomes" id="UP001596002"/>
    </source>
</evidence>
<name>A0ABV9Q3V5_9BACL</name>
<keyword evidence="4" id="KW-1185">Reference proteome</keyword>
<comment type="caution">
    <text evidence="3">The sequence shown here is derived from an EMBL/GenBank/DDBJ whole genome shotgun (WGS) entry which is preliminary data.</text>
</comment>